<keyword evidence="17" id="KW-1185">Reference proteome</keyword>
<protein>
    <recommendedName>
        <fullName evidence="3 13">Membrane protein insertase YidC</fullName>
    </recommendedName>
    <alternativeName>
        <fullName evidence="12 13">Foldase YidC</fullName>
    </alternativeName>
    <alternativeName>
        <fullName evidence="11 13">Membrane integrase YidC</fullName>
    </alternativeName>
    <alternativeName>
        <fullName evidence="13">Membrane protein YidC</fullName>
    </alternativeName>
</protein>
<dbReference type="GO" id="GO:0005886">
    <property type="term" value="C:plasma membrane"/>
    <property type="evidence" value="ECO:0007669"/>
    <property type="project" value="UniProtKB-SubCell"/>
</dbReference>
<comment type="caution">
    <text evidence="16">The sequence shown here is derived from an EMBL/GenBank/DDBJ whole genome shotgun (WGS) entry which is preliminary data.</text>
</comment>
<evidence type="ECO:0000256" key="12">
    <source>
        <dbReference type="ARBA" id="ARBA00033342"/>
    </source>
</evidence>
<dbReference type="InterPro" id="IPR028053">
    <property type="entry name" value="Membr_insert_YidC_N"/>
</dbReference>
<sequence>MDRNSLMGMVLIVLILVGYNYFTAPSEEEIKAEKARLDSIARVEAEVTDSLSDLNESAVLKPSVDSTVPAVDSIQLAAQELLLKEKFGVFASASKGNEKEFEIATPKFTLTFSNKGASIKDIVLKDYLTYGGKPVHLFDQEYQNFEIVFAENNGKLVSTKDLFFTGKFKQKTFVEESDSLKLKYAAKGSSGEKLEVVYTIFGDRYDIRQEIVPVGLNNFFTGQNRARFSWSSAGYNLEKHLETEKQRCSVYYTLKGEDRDYLTENGDDEEVIEEPIEWIAFKQNFFSTVIIDEKGFAPLDAKLLVKDPQDTVHTKMYAATAALNPTALNTASYRWYFGPNDYHILNSYEVNELDRIIDFGWGIFGWVNKYFIVHVFRLLESINMSYGLIILVLTILIKLILSPLTYKNFVSSAKMRVLKPQIEEINQKHKNADPMKKQQEIMGLYRKTGVNPLAGCIPMLFQMPILYAMFRFFPASIELRQESFLWADDLSSYDSILDLPFEIPFYGDHVSLFTLLMCISTIGYTAMNSSQMPQQQEGMPNMKVMMYIFPIFMLFFFNNFSSGLSYYYFTANLLSITQMWVIKNYIIDEKKILEKIQENKEKNKGKGKSKFQKRLEEMAKQKGYNLPKN</sequence>
<comment type="similarity">
    <text evidence="2 13">Belongs to the OXA1/ALB3/YidC family. Type 1 subfamily.</text>
</comment>
<evidence type="ECO:0000256" key="3">
    <source>
        <dbReference type="ARBA" id="ARBA00015325"/>
    </source>
</evidence>
<evidence type="ECO:0000256" key="4">
    <source>
        <dbReference type="ARBA" id="ARBA00022448"/>
    </source>
</evidence>
<dbReference type="RefSeq" id="WP_147013711.1">
    <property type="nucleotide sequence ID" value="NZ_VORB01000003.1"/>
</dbReference>
<keyword evidence="4 13" id="KW-0813">Transport</keyword>
<dbReference type="NCBIfam" id="TIGR03592">
    <property type="entry name" value="yidC_oxa1_cterm"/>
    <property type="match status" value="1"/>
</dbReference>
<dbReference type="InterPro" id="IPR047196">
    <property type="entry name" value="YidC_ALB_C"/>
</dbReference>
<feature type="transmembrane region" description="Helical" evidence="13">
    <location>
        <begin position="385"/>
        <end position="406"/>
    </location>
</feature>
<dbReference type="EMBL" id="VORB01000003">
    <property type="protein sequence ID" value="TXC81725.1"/>
    <property type="molecule type" value="Genomic_DNA"/>
</dbReference>
<evidence type="ECO:0000256" key="5">
    <source>
        <dbReference type="ARBA" id="ARBA00022475"/>
    </source>
</evidence>
<evidence type="ECO:0000313" key="16">
    <source>
        <dbReference type="EMBL" id="TXC81725.1"/>
    </source>
</evidence>
<evidence type="ECO:0000256" key="8">
    <source>
        <dbReference type="ARBA" id="ARBA00022989"/>
    </source>
</evidence>
<dbReference type="InterPro" id="IPR019998">
    <property type="entry name" value="Membr_insert_YidC"/>
</dbReference>
<gene>
    <name evidence="13 16" type="primary">yidC</name>
    <name evidence="16" type="ORF">FRX97_04205</name>
</gene>
<keyword evidence="9 13" id="KW-0472">Membrane</keyword>
<feature type="transmembrane region" description="Helical" evidence="13">
    <location>
        <begin position="503"/>
        <end position="524"/>
    </location>
</feature>
<dbReference type="HAMAP" id="MF_01810">
    <property type="entry name" value="YidC_type1"/>
    <property type="match status" value="1"/>
</dbReference>
<keyword evidence="10 13" id="KW-0143">Chaperone</keyword>
<comment type="function">
    <text evidence="13">Required for the insertion and/or proper folding and/or complex formation of integral membrane proteins into the membrane. Involved in integration of membrane proteins that insert both dependently and independently of the Sec translocase complex, as well as at least some lipoproteins. Aids folding of multispanning membrane proteins.</text>
</comment>
<feature type="domain" description="Membrane insertase YidC N-terminal" evidence="15">
    <location>
        <begin position="102"/>
        <end position="371"/>
    </location>
</feature>
<dbReference type="GO" id="GO:0051205">
    <property type="term" value="P:protein insertion into membrane"/>
    <property type="evidence" value="ECO:0007669"/>
    <property type="project" value="TreeGrafter"/>
</dbReference>
<organism evidence="16 17">
    <name type="scientific">Luteibaculum oceani</name>
    <dbReference type="NCBI Taxonomy" id="1294296"/>
    <lineage>
        <taxon>Bacteria</taxon>
        <taxon>Pseudomonadati</taxon>
        <taxon>Bacteroidota</taxon>
        <taxon>Flavobacteriia</taxon>
        <taxon>Flavobacteriales</taxon>
        <taxon>Luteibaculaceae</taxon>
        <taxon>Luteibaculum</taxon>
    </lineage>
</organism>
<proteinExistence type="inferred from homology"/>
<dbReference type="Pfam" id="PF02096">
    <property type="entry name" value="60KD_IMP"/>
    <property type="match status" value="1"/>
</dbReference>
<feature type="domain" description="Membrane insertase YidC/Oxa/ALB C-terminal" evidence="14">
    <location>
        <begin position="386"/>
        <end position="584"/>
    </location>
</feature>
<keyword evidence="6 13" id="KW-0812">Transmembrane</keyword>
<dbReference type="OrthoDB" id="9780552at2"/>
<keyword evidence="8 13" id="KW-1133">Transmembrane helix</keyword>
<dbReference type="Proteomes" id="UP000321168">
    <property type="component" value="Unassembled WGS sequence"/>
</dbReference>
<feature type="transmembrane region" description="Helical" evidence="13">
    <location>
        <begin position="6"/>
        <end position="24"/>
    </location>
</feature>
<keyword evidence="7 13" id="KW-0653">Protein transport</keyword>
<dbReference type="InterPro" id="IPR001708">
    <property type="entry name" value="YidC/ALB3/OXA1/COX18"/>
</dbReference>
<dbReference type="GO" id="GO:0015031">
    <property type="term" value="P:protein transport"/>
    <property type="evidence" value="ECO:0007669"/>
    <property type="project" value="UniProtKB-KW"/>
</dbReference>
<dbReference type="NCBIfam" id="NF002356">
    <property type="entry name" value="PRK01318.2-3"/>
    <property type="match status" value="1"/>
</dbReference>
<dbReference type="InterPro" id="IPR038221">
    <property type="entry name" value="YidC_periplasmic_sf"/>
</dbReference>
<evidence type="ECO:0000256" key="13">
    <source>
        <dbReference type="HAMAP-Rule" id="MF_01810"/>
    </source>
</evidence>
<dbReference type="PRINTS" id="PR00701">
    <property type="entry name" value="60KDINNERMP"/>
</dbReference>
<evidence type="ECO:0000256" key="1">
    <source>
        <dbReference type="ARBA" id="ARBA00004429"/>
    </source>
</evidence>
<feature type="transmembrane region" description="Helical" evidence="13">
    <location>
        <begin position="450"/>
        <end position="470"/>
    </location>
</feature>
<dbReference type="Gene3D" id="2.70.98.90">
    <property type="match status" value="1"/>
</dbReference>
<comment type="subunit">
    <text evidence="13">Interacts with the Sec translocase complex via SecD. Specifically interacts with transmembrane segments of nascent integral membrane proteins during membrane integration.</text>
</comment>
<evidence type="ECO:0000256" key="11">
    <source>
        <dbReference type="ARBA" id="ARBA00033245"/>
    </source>
</evidence>
<feature type="transmembrane region" description="Helical" evidence="13">
    <location>
        <begin position="544"/>
        <end position="560"/>
    </location>
</feature>
<evidence type="ECO:0000313" key="17">
    <source>
        <dbReference type="Proteomes" id="UP000321168"/>
    </source>
</evidence>
<evidence type="ECO:0000256" key="2">
    <source>
        <dbReference type="ARBA" id="ARBA00010527"/>
    </source>
</evidence>
<reference evidence="16 17" key="1">
    <citation type="submission" date="2019-08" db="EMBL/GenBank/DDBJ databases">
        <title>Genome of Luteibaculum oceani JCM 18817.</title>
        <authorList>
            <person name="Bowman J.P."/>
        </authorList>
    </citation>
    <scope>NUCLEOTIDE SEQUENCE [LARGE SCALE GENOMIC DNA]</scope>
    <source>
        <strain evidence="16 17">JCM 18817</strain>
    </source>
</reference>
<comment type="subcellular location">
    <subcellularLocation>
        <location evidence="1">Cell inner membrane</location>
        <topology evidence="1">Multi-pass membrane protein</topology>
    </subcellularLocation>
    <subcellularLocation>
        <location evidence="13">Cell membrane</location>
        <topology evidence="13">Multi-pass membrane protein</topology>
    </subcellularLocation>
</comment>
<dbReference type="AlphaFoldDB" id="A0A5C6VDH5"/>
<dbReference type="NCBIfam" id="TIGR03593">
    <property type="entry name" value="yidC_nterm"/>
    <property type="match status" value="1"/>
</dbReference>
<dbReference type="CDD" id="cd19961">
    <property type="entry name" value="EcYidC-like_peri"/>
    <property type="match status" value="1"/>
</dbReference>
<dbReference type="InterPro" id="IPR028055">
    <property type="entry name" value="YidC/Oxa/ALB_C"/>
</dbReference>
<dbReference type="CDD" id="cd20070">
    <property type="entry name" value="5TM_YidC_Alb3"/>
    <property type="match status" value="1"/>
</dbReference>
<evidence type="ECO:0000256" key="7">
    <source>
        <dbReference type="ARBA" id="ARBA00022927"/>
    </source>
</evidence>
<dbReference type="PANTHER" id="PTHR12428">
    <property type="entry name" value="OXA1"/>
    <property type="match status" value="1"/>
</dbReference>
<accession>A0A5C6VDH5</accession>
<evidence type="ECO:0000256" key="6">
    <source>
        <dbReference type="ARBA" id="ARBA00022692"/>
    </source>
</evidence>
<dbReference type="PANTHER" id="PTHR12428:SF65">
    <property type="entry name" value="CYTOCHROME C OXIDASE ASSEMBLY PROTEIN COX18, MITOCHONDRIAL"/>
    <property type="match status" value="1"/>
</dbReference>
<name>A0A5C6VDH5_9FLAO</name>
<keyword evidence="5 13" id="KW-1003">Cell membrane</keyword>
<evidence type="ECO:0000259" key="14">
    <source>
        <dbReference type="Pfam" id="PF02096"/>
    </source>
</evidence>
<dbReference type="GO" id="GO:0032977">
    <property type="term" value="F:membrane insertase activity"/>
    <property type="evidence" value="ECO:0007669"/>
    <property type="project" value="InterPro"/>
</dbReference>
<evidence type="ECO:0000256" key="9">
    <source>
        <dbReference type="ARBA" id="ARBA00023136"/>
    </source>
</evidence>
<evidence type="ECO:0000259" key="15">
    <source>
        <dbReference type="Pfam" id="PF14849"/>
    </source>
</evidence>
<evidence type="ECO:0000256" key="10">
    <source>
        <dbReference type="ARBA" id="ARBA00023186"/>
    </source>
</evidence>
<dbReference type="Pfam" id="PF14849">
    <property type="entry name" value="YidC_periplas"/>
    <property type="match status" value="1"/>
</dbReference>